<dbReference type="RefSeq" id="WP_203881725.1">
    <property type="nucleotide sequence ID" value="NZ_BAABHH010000006.1"/>
</dbReference>
<evidence type="ECO:0000313" key="1">
    <source>
        <dbReference type="EMBL" id="GIG78216.1"/>
    </source>
</evidence>
<comment type="caution">
    <text evidence="1">The sequence shown here is derived from an EMBL/GenBank/DDBJ whole genome shotgun (WGS) entry which is preliminary data.</text>
</comment>
<dbReference type="EMBL" id="BONV01000004">
    <property type="protein sequence ID" value="GIG78216.1"/>
    <property type="molecule type" value="Genomic_DNA"/>
</dbReference>
<gene>
    <name evidence="1" type="ORF">Pka01_13430</name>
</gene>
<proteinExistence type="predicted"/>
<protein>
    <submittedName>
        <fullName evidence="1">Uncharacterized protein</fullName>
    </submittedName>
</protein>
<dbReference type="Proteomes" id="UP000630097">
    <property type="component" value="Unassembled WGS sequence"/>
</dbReference>
<sequence>MTSVPPDVPEFDTWIGDDGRLHGRHKSTGRVISAHSEGGLHLAACAARMVITWQQAEREQRFTTGDLR</sequence>
<reference evidence="1 2" key="1">
    <citation type="submission" date="2021-01" db="EMBL/GenBank/DDBJ databases">
        <title>Whole genome shotgun sequence of Planotetraspora kaengkrachanensis NBRC 104272.</title>
        <authorList>
            <person name="Komaki H."/>
            <person name="Tamura T."/>
        </authorList>
    </citation>
    <scope>NUCLEOTIDE SEQUENCE [LARGE SCALE GENOMIC DNA]</scope>
    <source>
        <strain evidence="1 2">NBRC 104272</strain>
    </source>
</reference>
<organism evidence="1 2">
    <name type="scientific">Planotetraspora kaengkrachanensis</name>
    <dbReference type="NCBI Taxonomy" id="575193"/>
    <lineage>
        <taxon>Bacteria</taxon>
        <taxon>Bacillati</taxon>
        <taxon>Actinomycetota</taxon>
        <taxon>Actinomycetes</taxon>
        <taxon>Streptosporangiales</taxon>
        <taxon>Streptosporangiaceae</taxon>
        <taxon>Planotetraspora</taxon>
    </lineage>
</organism>
<name>A0A8J3M371_9ACTN</name>
<keyword evidence="2" id="KW-1185">Reference proteome</keyword>
<accession>A0A8J3M371</accession>
<dbReference type="AlphaFoldDB" id="A0A8J3M371"/>
<evidence type="ECO:0000313" key="2">
    <source>
        <dbReference type="Proteomes" id="UP000630097"/>
    </source>
</evidence>